<protein>
    <submittedName>
        <fullName evidence="2">Uncharacterized protein</fullName>
    </submittedName>
</protein>
<sequence>MAGLSTRSPGLKSIGISVLLLVILLQVLLLHFPGVFIHSEKVLIGPVIFCENNQHGELICSQTGWSDHSGQKMYSIEAMLALCFYVPIVLVAFALLCMLLATYARDRTTLRCSMVCQAASALLTLGGIITFLIKFVFTAVPMRCLDKLFCKRIRMKM</sequence>
<organism evidence="2 3">
    <name type="scientific">Poecilia reticulata</name>
    <name type="common">Guppy</name>
    <name type="synonym">Acanthophacelus reticulatus</name>
    <dbReference type="NCBI Taxonomy" id="8081"/>
    <lineage>
        <taxon>Eukaryota</taxon>
        <taxon>Metazoa</taxon>
        <taxon>Chordata</taxon>
        <taxon>Craniata</taxon>
        <taxon>Vertebrata</taxon>
        <taxon>Euteleostomi</taxon>
        <taxon>Actinopterygii</taxon>
        <taxon>Neopterygii</taxon>
        <taxon>Teleostei</taxon>
        <taxon>Neoteleostei</taxon>
        <taxon>Acanthomorphata</taxon>
        <taxon>Ovalentaria</taxon>
        <taxon>Atherinomorphae</taxon>
        <taxon>Cyprinodontiformes</taxon>
        <taxon>Poeciliidae</taxon>
        <taxon>Poeciliinae</taxon>
        <taxon>Poecilia</taxon>
    </lineage>
</organism>
<reference evidence="2" key="2">
    <citation type="submission" date="2025-08" db="UniProtKB">
        <authorList>
            <consortium name="Ensembl"/>
        </authorList>
    </citation>
    <scope>IDENTIFICATION</scope>
    <source>
        <strain evidence="2">Guanapo</strain>
    </source>
</reference>
<keyword evidence="1" id="KW-0472">Membrane</keyword>
<keyword evidence="1" id="KW-1133">Transmembrane helix</keyword>
<accession>A0A3P9PIX1</accession>
<dbReference type="AlphaFoldDB" id="A0A3P9PIX1"/>
<dbReference type="Bgee" id="ENSPREG00000014692">
    <property type="expression patterns" value="Expressed in caudal fin and 1 other cell type or tissue"/>
</dbReference>
<evidence type="ECO:0000313" key="2">
    <source>
        <dbReference type="Ensembl" id="ENSPREP00000021739.1"/>
    </source>
</evidence>
<dbReference type="Ensembl" id="ENSPRET00000021966.1">
    <property type="protein sequence ID" value="ENSPREP00000021739.1"/>
    <property type="gene ID" value="ENSPREG00000014692.1"/>
</dbReference>
<evidence type="ECO:0000256" key="1">
    <source>
        <dbReference type="SAM" id="Phobius"/>
    </source>
</evidence>
<feature type="transmembrane region" description="Helical" evidence="1">
    <location>
        <begin position="14"/>
        <end position="32"/>
    </location>
</feature>
<dbReference type="Proteomes" id="UP000242638">
    <property type="component" value="Unassembled WGS sequence"/>
</dbReference>
<name>A0A3P9PIX1_POERE</name>
<proteinExistence type="predicted"/>
<dbReference type="OMA" id="LFAVCCD"/>
<feature type="transmembrane region" description="Helical" evidence="1">
    <location>
        <begin position="121"/>
        <end position="145"/>
    </location>
</feature>
<keyword evidence="3" id="KW-1185">Reference proteome</keyword>
<dbReference type="GeneTree" id="ENSGT00940000181029"/>
<feature type="transmembrane region" description="Helical" evidence="1">
    <location>
        <begin position="78"/>
        <end position="101"/>
    </location>
</feature>
<evidence type="ECO:0000313" key="3">
    <source>
        <dbReference type="Proteomes" id="UP000242638"/>
    </source>
</evidence>
<keyword evidence="1" id="KW-0812">Transmembrane</keyword>
<reference evidence="3" key="1">
    <citation type="submission" date="2013-11" db="EMBL/GenBank/DDBJ databases">
        <title>The genomic landscape of the Guanapo guppy.</title>
        <authorList>
            <person name="Kuenstner A."/>
            <person name="Dreyer C."/>
        </authorList>
    </citation>
    <scope>NUCLEOTIDE SEQUENCE</scope>
    <source>
        <strain evidence="3">Guanapo</strain>
    </source>
</reference>
<reference evidence="2" key="3">
    <citation type="submission" date="2025-09" db="UniProtKB">
        <authorList>
            <consortium name="Ensembl"/>
        </authorList>
    </citation>
    <scope>IDENTIFICATION</scope>
    <source>
        <strain evidence="2">Guanapo</strain>
    </source>
</reference>